<feature type="compositionally biased region" description="Basic and acidic residues" evidence="1">
    <location>
        <begin position="39"/>
        <end position="48"/>
    </location>
</feature>
<dbReference type="Proteomes" id="UP000016016">
    <property type="component" value="Unassembled WGS sequence"/>
</dbReference>
<sequence length="61" mass="6765">MKRKYIVPVCSIISVEAESMLVEVSGHDSGISDYSPGKLDPEKSKDPNASDNQDYSEYEEP</sequence>
<proteinExistence type="predicted"/>
<name>E1GT61_9BACT</name>
<organism evidence="2 3">
    <name type="scientific">Prevotella amnii CRIS 21A-A</name>
    <dbReference type="NCBI Taxonomy" id="679191"/>
    <lineage>
        <taxon>Bacteria</taxon>
        <taxon>Pseudomonadati</taxon>
        <taxon>Bacteroidota</taxon>
        <taxon>Bacteroidia</taxon>
        <taxon>Bacteroidales</taxon>
        <taxon>Prevotellaceae</taxon>
        <taxon>Prevotella</taxon>
    </lineage>
</organism>
<dbReference type="EMBL" id="ADFQ01000003">
    <property type="protein sequence ID" value="EFN92075.1"/>
    <property type="molecule type" value="Genomic_DNA"/>
</dbReference>
<dbReference type="RefSeq" id="WP_008446482.1">
    <property type="nucleotide sequence ID" value="NZ_ADFQ01000003.1"/>
</dbReference>
<evidence type="ECO:0000313" key="3">
    <source>
        <dbReference type="Proteomes" id="UP000016016"/>
    </source>
</evidence>
<feature type="region of interest" description="Disordered" evidence="1">
    <location>
        <begin position="27"/>
        <end position="61"/>
    </location>
</feature>
<reference evidence="2 3" key="1">
    <citation type="submission" date="2010-09" db="EMBL/GenBank/DDBJ databases">
        <authorList>
            <person name="Harkins D.M."/>
            <person name="Madupu R."/>
            <person name="Durkin A.S."/>
            <person name="Torralba M."/>
            <person name="Methe B."/>
            <person name="Sutton G.G."/>
            <person name="Nelson K.E."/>
        </authorList>
    </citation>
    <scope>NUCLEOTIDE SEQUENCE [LARGE SCALE GENOMIC DNA]</scope>
    <source>
        <strain evidence="2 3">CRIS 21A-A</strain>
    </source>
</reference>
<protein>
    <submittedName>
        <fullName evidence="2">Uncharacterized protein</fullName>
    </submittedName>
</protein>
<comment type="caution">
    <text evidence="2">The sequence shown here is derived from an EMBL/GenBank/DDBJ whole genome shotgun (WGS) entry which is preliminary data.</text>
</comment>
<dbReference type="AlphaFoldDB" id="E1GT61"/>
<evidence type="ECO:0000313" key="2">
    <source>
        <dbReference type="EMBL" id="EFN92075.1"/>
    </source>
</evidence>
<accession>E1GT61</accession>
<gene>
    <name evidence="2" type="ORF">HMPREF9018_1553</name>
</gene>
<evidence type="ECO:0000256" key="1">
    <source>
        <dbReference type="SAM" id="MobiDB-lite"/>
    </source>
</evidence>